<dbReference type="AlphaFoldDB" id="A0AAN8EK96"/>
<dbReference type="EMBL" id="JAKLMC020000011">
    <property type="protein sequence ID" value="KAK5953363.1"/>
    <property type="molecule type" value="Genomic_DNA"/>
</dbReference>
<dbReference type="Proteomes" id="UP001316803">
    <property type="component" value="Unassembled WGS sequence"/>
</dbReference>
<comment type="caution">
    <text evidence="2">The sequence shown here is derived from an EMBL/GenBank/DDBJ whole genome shotgun (WGS) entry which is preliminary data.</text>
</comment>
<feature type="compositionally biased region" description="Polar residues" evidence="1">
    <location>
        <begin position="25"/>
        <end position="34"/>
    </location>
</feature>
<organism evidence="2 3">
    <name type="scientific">Knufia fluminis</name>
    <dbReference type="NCBI Taxonomy" id="191047"/>
    <lineage>
        <taxon>Eukaryota</taxon>
        <taxon>Fungi</taxon>
        <taxon>Dikarya</taxon>
        <taxon>Ascomycota</taxon>
        <taxon>Pezizomycotina</taxon>
        <taxon>Eurotiomycetes</taxon>
        <taxon>Chaetothyriomycetidae</taxon>
        <taxon>Chaetothyriales</taxon>
        <taxon>Trichomeriaceae</taxon>
        <taxon>Knufia</taxon>
    </lineage>
</organism>
<sequence length="463" mass="52292">MVAEDLKPKVGQADPEPKLAGDQGGEQSVPTTNAEPKDKGGEDAAKPGGKEEVVLTKDSDPELFKLKKDEVHRGDILFLPDSDDRTAYTGVSLHHLPEGIPGHPIVVLAIFPNDYVWFLLISSSIKGWNWEDTSHIRVDSAIHQNSRKSKEQGAHIKCDTACKRFILLVDGKTLKHGAFLNTKAVYTIPLRCLRRTYGSPKAIRPCSLRFAEAAAANAIADALFRHKLYGDGLLGNAFGLRPSILASKTLAGTICWAQPAGDVLKEYKGNIELKGAGPCLIVESNEETANICMIVDQRETQDDSWRYEDLLRFTDICRAEIACHDVVSWARKEPCKPKIPQVFGTFLPQQYIQCFPCFQVSRKELYALPAAYRTGQVRMDDASLDQIKKVREEREKPFGERWLDGFRSWDLVDPKWRRMYWLYGPLEEYSQRFDHVGRLMRRHDIEHAARRLGINVVGDWTCE</sequence>
<feature type="compositionally biased region" description="Basic and acidic residues" evidence="1">
    <location>
        <begin position="35"/>
        <end position="52"/>
    </location>
</feature>
<proteinExistence type="predicted"/>
<protein>
    <submittedName>
        <fullName evidence="2">Uncharacterized protein</fullName>
    </submittedName>
</protein>
<evidence type="ECO:0000313" key="2">
    <source>
        <dbReference type="EMBL" id="KAK5953363.1"/>
    </source>
</evidence>
<evidence type="ECO:0000256" key="1">
    <source>
        <dbReference type="SAM" id="MobiDB-lite"/>
    </source>
</evidence>
<reference evidence="2 3" key="1">
    <citation type="submission" date="2022-12" db="EMBL/GenBank/DDBJ databases">
        <title>Genomic features and morphological characterization of a novel Knufia sp. strain isolated from spacecraft assembly facility.</title>
        <authorList>
            <person name="Teixeira M."/>
            <person name="Chander A.M."/>
            <person name="Stajich J.E."/>
            <person name="Venkateswaran K."/>
        </authorList>
    </citation>
    <scope>NUCLEOTIDE SEQUENCE [LARGE SCALE GENOMIC DNA]</scope>
    <source>
        <strain evidence="2 3">FJI-L2-BK-P2</strain>
    </source>
</reference>
<keyword evidence="3" id="KW-1185">Reference proteome</keyword>
<accession>A0AAN8EK96</accession>
<gene>
    <name evidence="2" type="ORF">OHC33_005307</name>
</gene>
<evidence type="ECO:0000313" key="3">
    <source>
        <dbReference type="Proteomes" id="UP001316803"/>
    </source>
</evidence>
<name>A0AAN8EK96_9EURO</name>
<feature type="region of interest" description="Disordered" evidence="1">
    <location>
        <begin position="1"/>
        <end position="52"/>
    </location>
</feature>